<gene>
    <name evidence="2" type="ORF">J5N97_023751</name>
</gene>
<dbReference type="PANTHER" id="PTHR23315:SF339">
    <property type="entry name" value="U-BOX DOMAIN-CONTAINING PROTEIN 40"/>
    <property type="match status" value="1"/>
</dbReference>
<dbReference type="Proteomes" id="UP001085076">
    <property type="component" value="Miscellaneous, Linkage group lg07"/>
</dbReference>
<comment type="caution">
    <text evidence="2">The sequence shown here is derived from an EMBL/GenBank/DDBJ whole genome shotgun (WGS) entry which is preliminary data.</text>
</comment>
<dbReference type="PANTHER" id="PTHR23315">
    <property type="entry name" value="U BOX DOMAIN-CONTAINING"/>
    <property type="match status" value="1"/>
</dbReference>
<protein>
    <submittedName>
        <fullName evidence="2">Uncharacterized protein</fullName>
    </submittedName>
</protein>
<dbReference type="AlphaFoldDB" id="A0A9D5C5S1"/>
<name>A0A9D5C5S1_9LILI</name>
<proteinExistence type="predicted"/>
<evidence type="ECO:0000313" key="3">
    <source>
        <dbReference type="Proteomes" id="UP001085076"/>
    </source>
</evidence>
<dbReference type="InterPro" id="IPR016024">
    <property type="entry name" value="ARM-type_fold"/>
</dbReference>
<dbReference type="EMBL" id="JAGGNH010000007">
    <property type="protein sequence ID" value="KAJ0966834.1"/>
    <property type="molecule type" value="Genomic_DNA"/>
</dbReference>
<evidence type="ECO:0000256" key="1">
    <source>
        <dbReference type="ARBA" id="ARBA00022786"/>
    </source>
</evidence>
<reference evidence="2" key="2">
    <citation type="journal article" date="2022" name="Hortic Res">
        <title>The genome of Dioscorea zingiberensis sheds light on the biosynthesis, origin and evolution of the medicinally important diosgenin saponins.</title>
        <authorList>
            <person name="Li Y."/>
            <person name="Tan C."/>
            <person name="Li Z."/>
            <person name="Guo J."/>
            <person name="Li S."/>
            <person name="Chen X."/>
            <person name="Wang C."/>
            <person name="Dai X."/>
            <person name="Yang H."/>
            <person name="Song W."/>
            <person name="Hou L."/>
            <person name="Xu J."/>
            <person name="Tong Z."/>
            <person name="Xu A."/>
            <person name="Yuan X."/>
            <person name="Wang W."/>
            <person name="Yang Q."/>
            <person name="Chen L."/>
            <person name="Sun Z."/>
            <person name="Wang K."/>
            <person name="Pan B."/>
            <person name="Chen J."/>
            <person name="Bao Y."/>
            <person name="Liu F."/>
            <person name="Qi X."/>
            <person name="Gang D.R."/>
            <person name="Wen J."/>
            <person name="Li J."/>
        </authorList>
    </citation>
    <scope>NUCLEOTIDE SEQUENCE</scope>
    <source>
        <strain evidence="2">Dzin_1.0</strain>
    </source>
</reference>
<dbReference type="OrthoDB" id="7537227at2759"/>
<keyword evidence="1" id="KW-0833">Ubl conjugation pathway</keyword>
<evidence type="ECO:0000313" key="2">
    <source>
        <dbReference type="EMBL" id="KAJ0966834.1"/>
    </source>
</evidence>
<reference evidence="2" key="1">
    <citation type="submission" date="2021-03" db="EMBL/GenBank/DDBJ databases">
        <authorList>
            <person name="Li Z."/>
            <person name="Yang C."/>
        </authorList>
    </citation>
    <scope>NUCLEOTIDE SEQUENCE</scope>
    <source>
        <strain evidence="2">Dzin_1.0</strain>
        <tissue evidence="2">Leaf</tissue>
    </source>
</reference>
<dbReference type="Gene3D" id="1.25.10.10">
    <property type="entry name" value="Leucine-rich Repeat Variant"/>
    <property type="match status" value="1"/>
</dbReference>
<accession>A0A9D5C5S1</accession>
<organism evidence="2 3">
    <name type="scientific">Dioscorea zingiberensis</name>
    <dbReference type="NCBI Taxonomy" id="325984"/>
    <lineage>
        <taxon>Eukaryota</taxon>
        <taxon>Viridiplantae</taxon>
        <taxon>Streptophyta</taxon>
        <taxon>Embryophyta</taxon>
        <taxon>Tracheophyta</taxon>
        <taxon>Spermatophyta</taxon>
        <taxon>Magnoliopsida</taxon>
        <taxon>Liliopsida</taxon>
        <taxon>Dioscoreales</taxon>
        <taxon>Dioscoreaceae</taxon>
        <taxon>Dioscorea</taxon>
    </lineage>
</organism>
<dbReference type="InterPro" id="IPR011989">
    <property type="entry name" value="ARM-like"/>
</dbReference>
<keyword evidence="3" id="KW-1185">Reference proteome</keyword>
<sequence>MKDPRISDQESALISLRRATRERSDRRISLCSPTLLAALRLLLGSRYQMIQNNAVMVLVILSLEPRNKVPVMLSDAVPALVEVLRCEHDEARDNAALVEILLNIWVISNTVIASSMKKKKESLHFSAGHDSVLSYCSPPLEDLVHKYHLEPEGSMKLGRLAKAMAIGVNTKRRAKGLLPRPDGFKDDSQRIMKDIRRESGGCQAELKSGVDISHTTEARLIDLLDMIIYVPVHQIFHGIREHFLVSTELKFNCFPLMPVVDKLPVLLREDLESAFDDLDNITSSLNVTNS</sequence>
<dbReference type="SUPFAM" id="SSF48371">
    <property type="entry name" value="ARM repeat"/>
    <property type="match status" value="1"/>
</dbReference>